<reference evidence="2" key="1">
    <citation type="submission" date="2023-01" db="EMBL/GenBank/DDBJ databases">
        <authorList>
            <person name="Piombo E."/>
        </authorList>
    </citation>
    <scope>NUCLEOTIDE SEQUENCE</scope>
</reference>
<dbReference type="Proteomes" id="UP001160390">
    <property type="component" value="Unassembled WGS sequence"/>
</dbReference>
<evidence type="ECO:0000313" key="2">
    <source>
        <dbReference type="EMBL" id="CAI6096829.1"/>
    </source>
</evidence>
<feature type="compositionally biased region" description="Basic and acidic residues" evidence="1">
    <location>
        <begin position="229"/>
        <end position="247"/>
    </location>
</feature>
<evidence type="ECO:0000256" key="1">
    <source>
        <dbReference type="SAM" id="MobiDB-lite"/>
    </source>
</evidence>
<dbReference type="AlphaFoldDB" id="A0AA35MHS5"/>
<keyword evidence="3" id="KW-1185">Reference proteome</keyword>
<dbReference type="InterPro" id="IPR011044">
    <property type="entry name" value="Quino_amine_DH_bsu"/>
</dbReference>
<gene>
    <name evidence="2" type="ORF">CCHLO57077_00003312</name>
</gene>
<dbReference type="EMBL" id="CABFNP030001284">
    <property type="protein sequence ID" value="CAI6096829.1"/>
    <property type="molecule type" value="Genomic_DNA"/>
</dbReference>
<accession>A0AA35MHS5</accession>
<name>A0AA35MHS5_9HYPO</name>
<proteinExistence type="predicted"/>
<sequence>MLQMFNNDEQAPPPYDFIDKTITPPRNPLAEPHHRQLTLRDVTSVSPALAAPNNPILLARLQRHRWLTYGSYLWQIHGRVSSVMSDGIPTQFTSKVSSYDGNLVSALVDNDAENPRFIIIDGKTGDLVHRFELHEDCGDFSCLSHLKSMFGAFYWTENEASCIIAQPIKPVDGAQPSSVWAEKVPAGRCVTMAFAPDERHIIVCQGPDVPLASGSGDVDTRRHGQMGKNSEKRHTEPGTKKDPNRKFKNTDFTINIYVYNFARGEVAAGSPFLTNFQAHSTYSNDLHLRQFHFPNQYNWLVSFSDYGSISGANIRIVDASTGETMTSVIAKQNMAGKRRAGLSWSLLGLDSQTGIWTKLEEKPTVLTSSCKTLIVTKWQEGFTGAGPVAETMTVGSGDRWSLSPDGTYLAIRRVSGVKIDIVALRRCI</sequence>
<evidence type="ECO:0000313" key="3">
    <source>
        <dbReference type="Proteomes" id="UP001160390"/>
    </source>
</evidence>
<comment type="caution">
    <text evidence="2">The sequence shown here is derived from an EMBL/GenBank/DDBJ whole genome shotgun (WGS) entry which is preliminary data.</text>
</comment>
<organism evidence="2 3">
    <name type="scientific">Clonostachys chloroleuca</name>
    <dbReference type="NCBI Taxonomy" id="1926264"/>
    <lineage>
        <taxon>Eukaryota</taxon>
        <taxon>Fungi</taxon>
        <taxon>Dikarya</taxon>
        <taxon>Ascomycota</taxon>
        <taxon>Pezizomycotina</taxon>
        <taxon>Sordariomycetes</taxon>
        <taxon>Hypocreomycetidae</taxon>
        <taxon>Hypocreales</taxon>
        <taxon>Bionectriaceae</taxon>
        <taxon>Clonostachys</taxon>
    </lineage>
</organism>
<feature type="region of interest" description="Disordered" evidence="1">
    <location>
        <begin position="213"/>
        <end position="247"/>
    </location>
</feature>
<dbReference type="SUPFAM" id="SSF50969">
    <property type="entry name" value="YVTN repeat-like/Quinoprotein amine dehydrogenase"/>
    <property type="match status" value="1"/>
</dbReference>
<protein>
    <submittedName>
        <fullName evidence="2">Uncharacterized protein</fullName>
    </submittedName>
</protein>